<protein>
    <recommendedName>
        <fullName evidence="5">5-oxoprolinase</fullName>
    </recommendedName>
</protein>
<feature type="domain" description="Hydantoinase/oxoprolinase N-terminal" evidence="2">
    <location>
        <begin position="11"/>
        <end position="223"/>
    </location>
</feature>
<dbReference type="InterPro" id="IPR002821">
    <property type="entry name" value="Hydantoinase_A"/>
</dbReference>
<dbReference type="PANTHER" id="PTHR11365:SF2">
    <property type="entry name" value="5-OXOPROLINASE"/>
    <property type="match status" value="1"/>
</dbReference>
<dbReference type="PANTHER" id="PTHR11365">
    <property type="entry name" value="5-OXOPROLINASE RELATED"/>
    <property type="match status" value="1"/>
</dbReference>
<feature type="domain" description="Hydantoinase A/oxoprolinase" evidence="1">
    <location>
        <begin position="243"/>
        <end position="534"/>
    </location>
</feature>
<evidence type="ECO:0000313" key="4">
    <source>
        <dbReference type="Proteomes" id="UP001586593"/>
    </source>
</evidence>
<accession>A0ABR3WHV1</accession>
<dbReference type="InterPro" id="IPR008040">
    <property type="entry name" value="Hydant_A_N"/>
</dbReference>
<evidence type="ECO:0000259" key="1">
    <source>
        <dbReference type="Pfam" id="PF01968"/>
    </source>
</evidence>
<dbReference type="Proteomes" id="UP001586593">
    <property type="component" value="Unassembled WGS sequence"/>
</dbReference>
<keyword evidence="4" id="KW-1185">Reference proteome</keyword>
<evidence type="ECO:0008006" key="5">
    <source>
        <dbReference type="Google" id="ProtNLM"/>
    </source>
</evidence>
<sequence>MAGPTRPRGVRISIDRGGTFCDVIAKIPGREDLVFKLLSVDPRNYPDAPTEAIRRVLEVVHDRKIPLGEKLDASAIESCRIGTTVATNALLEHKGQRFALLTTKGFRDLCEIGDQSRPHLFDLNIRKPKVLFDSVVEVEERVTIEDYELNPFPILEFDLTDPALVKTESGEVVRILQPLDVDATRESLRRLRSEGFDSVAVCFMHAHVYPEHERLVGQLAVEEGFGSISLSSEVSPRIKILQRATAVCTDAYLSPIVRDYVDGFLAGFAVPPQRVDFMSSDGGLRQAEKYRGNAALLSGPAGGVVGVARSCYDPKDPKALIGFDMGGTSTDVSRYDGSFEHITETTISGRKISSPMLDISTVAAGGGSMLFVRNGLLVVGPESAGAHPGPACYRKGGPLTITDANLFLGRLVVSSFPSIFGESADQPLDARIVADKFAALTDQVNSESQVTFTPEQVAHGFLRVANESMCRPIRNATEARGFATFDHNLVSFGGAGGQHACAIASNLGIRRILIHRYSSLLSAYGISLAEITSEALEPSSLTLSADAMPQIRERVGFLRKKLRSDLRSQGVEDGDAVEFQTFLNLQYKGMDTSLSIEEPADGDYAAAFTARHLREFAFKTPRDIVVDSIRVRGTAKAPVDGEEVSITDEIEAARRAKTIPEPQASQDVFLEDAWEKVPIYDLASMKTGSYIKVRESCCWFHFILDPTPTYL</sequence>
<evidence type="ECO:0000259" key="2">
    <source>
        <dbReference type="Pfam" id="PF05378"/>
    </source>
</evidence>
<dbReference type="Pfam" id="PF05378">
    <property type="entry name" value="Hydant_A_N"/>
    <property type="match status" value="1"/>
</dbReference>
<dbReference type="InterPro" id="IPR045079">
    <property type="entry name" value="Oxoprolinase-like"/>
</dbReference>
<name>A0ABR3WHV1_9PEZI</name>
<dbReference type="Pfam" id="PF01968">
    <property type="entry name" value="Hydantoinase_A"/>
    <property type="match status" value="1"/>
</dbReference>
<reference evidence="3 4" key="1">
    <citation type="journal article" date="2024" name="Commun. Biol.">
        <title>Comparative genomic analysis of thermophilic fungi reveals convergent evolutionary adaptations and gene losses.</title>
        <authorList>
            <person name="Steindorff A.S."/>
            <person name="Aguilar-Pontes M.V."/>
            <person name="Robinson A.J."/>
            <person name="Andreopoulos B."/>
            <person name="LaButti K."/>
            <person name="Kuo A."/>
            <person name="Mondo S."/>
            <person name="Riley R."/>
            <person name="Otillar R."/>
            <person name="Haridas S."/>
            <person name="Lipzen A."/>
            <person name="Grimwood J."/>
            <person name="Schmutz J."/>
            <person name="Clum A."/>
            <person name="Reid I.D."/>
            <person name="Moisan M.C."/>
            <person name="Butler G."/>
            <person name="Nguyen T.T.M."/>
            <person name="Dewar K."/>
            <person name="Conant G."/>
            <person name="Drula E."/>
            <person name="Henrissat B."/>
            <person name="Hansel C."/>
            <person name="Singer S."/>
            <person name="Hutchinson M.I."/>
            <person name="de Vries R.P."/>
            <person name="Natvig D.O."/>
            <person name="Powell A.J."/>
            <person name="Tsang A."/>
            <person name="Grigoriev I.V."/>
        </authorList>
    </citation>
    <scope>NUCLEOTIDE SEQUENCE [LARGE SCALE GENOMIC DNA]</scope>
    <source>
        <strain evidence="3 4">ATCC 24622</strain>
    </source>
</reference>
<gene>
    <name evidence="3" type="ORF">VTK73DRAFT_6761</name>
</gene>
<dbReference type="EMBL" id="JAZHXJ010000396">
    <property type="protein sequence ID" value="KAL1862517.1"/>
    <property type="molecule type" value="Genomic_DNA"/>
</dbReference>
<evidence type="ECO:0000313" key="3">
    <source>
        <dbReference type="EMBL" id="KAL1862517.1"/>
    </source>
</evidence>
<comment type="caution">
    <text evidence="3">The sequence shown here is derived from an EMBL/GenBank/DDBJ whole genome shotgun (WGS) entry which is preliminary data.</text>
</comment>
<organism evidence="3 4">
    <name type="scientific">Phialemonium thermophilum</name>
    <dbReference type="NCBI Taxonomy" id="223376"/>
    <lineage>
        <taxon>Eukaryota</taxon>
        <taxon>Fungi</taxon>
        <taxon>Dikarya</taxon>
        <taxon>Ascomycota</taxon>
        <taxon>Pezizomycotina</taxon>
        <taxon>Sordariomycetes</taxon>
        <taxon>Sordariomycetidae</taxon>
        <taxon>Cephalothecales</taxon>
        <taxon>Cephalothecaceae</taxon>
        <taxon>Phialemonium</taxon>
    </lineage>
</organism>
<proteinExistence type="predicted"/>